<comment type="subcellular location">
    <subcellularLocation>
        <location evidence="1">Membrane</location>
        <topology evidence="1">Single-pass type I membrane protein</topology>
    </subcellularLocation>
</comment>
<evidence type="ECO:0000256" key="3">
    <source>
        <dbReference type="ARBA" id="ARBA00022692"/>
    </source>
</evidence>
<dbReference type="FunFam" id="2.60.40.420:FF:000067">
    <property type="entry name" value="Cupredoxin superfamily protein"/>
    <property type="match status" value="1"/>
</dbReference>
<evidence type="ECO:0000256" key="10">
    <source>
        <dbReference type="ARBA" id="ARBA00023157"/>
    </source>
</evidence>
<dbReference type="Proteomes" id="UP001604277">
    <property type="component" value="Unassembled WGS sequence"/>
</dbReference>
<reference evidence="15" key="1">
    <citation type="submission" date="2024-07" db="EMBL/GenBank/DDBJ databases">
        <title>Two chromosome-level genome assemblies of Korean endemic species Abeliophyllum distichum and Forsythia ovata (Oleaceae).</title>
        <authorList>
            <person name="Jang H."/>
        </authorList>
    </citation>
    <scope>NUCLEOTIDE SEQUENCE [LARGE SCALE GENOMIC DNA]</scope>
</reference>
<sequence length="214" mass="22823">MAYGAVIVCALMFLATVSSTDHIVGDGKGWTTNFDYQAWAKNKDFRVGDKLVFQYPTGLHSVLKVNGTQFQNCTKPPLSGALTSGNDTITLLTSGKKWYICGVGQHCTIGQKLAINVQPNSIVPVTAPSPSFVPSQVMGYTNSANGITVNVIKAAMGSQYQRQKSHYVIGQKLNINVLHNLIAPITAPSPSFGPSLVTGYTISANGTGSMLLRQ</sequence>
<dbReference type="AlphaFoldDB" id="A0ABD1WYY3"/>
<dbReference type="SUPFAM" id="SSF49503">
    <property type="entry name" value="Cupredoxins"/>
    <property type="match status" value="1"/>
</dbReference>
<organism evidence="14 15">
    <name type="scientific">Forsythia ovata</name>
    <dbReference type="NCBI Taxonomy" id="205694"/>
    <lineage>
        <taxon>Eukaryota</taxon>
        <taxon>Viridiplantae</taxon>
        <taxon>Streptophyta</taxon>
        <taxon>Embryophyta</taxon>
        <taxon>Tracheophyta</taxon>
        <taxon>Spermatophyta</taxon>
        <taxon>Magnoliopsida</taxon>
        <taxon>eudicotyledons</taxon>
        <taxon>Gunneridae</taxon>
        <taxon>Pentapetalae</taxon>
        <taxon>asterids</taxon>
        <taxon>lamiids</taxon>
        <taxon>Lamiales</taxon>
        <taxon>Oleaceae</taxon>
        <taxon>Forsythieae</taxon>
        <taxon>Forsythia</taxon>
    </lineage>
</organism>
<dbReference type="GO" id="GO:0016020">
    <property type="term" value="C:membrane"/>
    <property type="evidence" value="ECO:0007669"/>
    <property type="project" value="UniProtKB-SubCell"/>
</dbReference>
<evidence type="ECO:0000313" key="14">
    <source>
        <dbReference type="EMBL" id="KAL2553898.1"/>
    </source>
</evidence>
<comment type="caution">
    <text evidence="14">The sequence shown here is derived from an EMBL/GenBank/DDBJ whole genome shotgun (WGS) entry which is preliminary data.</text>
</comment>
<keyword evidence="6" id="KW-0249">Electron transport</keyword>
<dbReference type="EMBL" id="JBFOLJ010000002">
    <property type="protein sequence ID" value="KAL2553898.1"/>
    <property type="molecule type" value="Genomic_DNA"/>
</dbReference>
<dbReference type="PROSITE" id="PS51485">
    <property type="entry name" value="PHYTOCYANIN"/>
    <property type="match status" value="1"/>
</dbReference>
<evidence type="ECO:0000256" key="1">
    <source>
        <dbReference type="ARBA" id="ARBA00004479"/>
    </source>
</evidence>
<protein>
    <submittedName>
        <fullName evidence="14">Mavicyanin-like</fullName>
    </submittedName>
</protein>
<evidence type="ECO:0000256" key="5">
    <source>
        <dbReference type="ARBA" id="ARBA00022729"/>
    </source>
</evidence>
<keyword evidence="4" id="KW-0479">Metal-binding</keyword>
<evidence type="ECO:0000256" key="9">
    <source>
        <dbReference type="ARBA" id="ARBA00023136"/>
    </source>
</evidence>
<feature type="chain" id="PRO_5044883706" evidence="12">
    <location>
        <begin position="20"/>
        <end position="214"/>
    </location>
</feature>
<dbReference type="PANTHER" id="PTHR33021">
    <property type="entry name" value="BLUE COPPER PROTEIN"/>
    <property type="match status" value="1"/>
</dbReference>
<dbReference type="GO" id="GO:0046872">
    <property type="term" value="F:metal ion binding"/>
    <property type="evidence" value="ECO:0007669"/>
    <property type="project" value="UniProtKB-KW"/>
</dbReference>
<accession>A0ABD1WYY3</accession>
<evidence type="ECO:0000256" key="4">
    <source>
        <dbReference type="ARBA" id="ARBA00022723"/>
    </source>
</evidence>
<dbReference type="InterPro" id="IPR039391">
    <property type="entry name" value="Phytocyanin-like"/>
</dbReference>
<evidence type="ECO:0000256" key="12">
    <source>
        <dbReference type="SAM" id="SignalP"/>
    </source>
</evidence>
<evidence type="ECO:0000256" key="6">
    <source>
        <dbReference type="ARBA" id="ARBA00022982"/>
    </source>
</evidence>
<dbReference type="InterPro" id="IPR008972">
    <property type="entry name" value="Cupredoxin"/>
</dbReference>
<evidence type="ECO:0000259" key="13">
    <source>
        <dbReference type="PROSITE" id="PS51485"/>
    </source>
</evidence>
<keyword evidence="7" id="KW-1133">Transmembrane helix</keyword>
<dbReference type="InterPro" id="IPR003245">
    <property type="entry name" value="Phytocyanin_dom"/>
</dbReference>
<keyword evidence="8" id="KW-0186">Copper</keyword>
<keyword evidence="2" id="KW-0813">Transport</keyword>
<dbReference type="Gene3D" id="2.60.40.420">
    <property type="entry name" value="Cupredoxins - blue copper proteins"/>
    <property type="match status" value="1"/>
</dbReference>
<evidence type="ECO:0000256" key="7">
    <source>
        <dbReference type="ARBA" id="ARBA00022989"/>
    </source>
</evidence>
<keyword evidence="9" id="KW-0472">Membrane</keyword>
<feature type="signal peptide" evidence="12">
    <location>
        <begin position="1"/>
        <end position="19"/>
    </location>
</feature>
<name>A0ABD1WYY3_9LAMI</name>
<feature type="domain" description="Phytocyanin" evidence="13">
    <location>
        <begin position="20"/>
        <end position="119"/>
    </location>
</feature>
<keyword evidence="5 12" id="KW-0732">Signal</keyword>
<evidence type="ECO:0000313" key="15">
    <source>
        <dbReference type="Proteomes" id="UP001604277"/>
    </source>
</evidence>
<keyword evidence="10" id="KW-1015">Disulfide bond</keyword>
<proteinExistence type="predicted"/>
<evidence type="ECO:0000256" key="11">
    <source>
        <dbReference type="ARBA" id="ARBA00023180"/>
    </source>
</evidence>
<dbReference type="GO" id="GO:0009610">
    <property type="term" value="P:response to symbiotic fungus"/>
    <property type="evidence" value="ECO:0007669"/>
    <property type="project" value="UniProtKB-ARBA"/>
</dbReference>
<dbReference type="PANTHER" id="PTHR33021:SF533">
    <property type="entry name" value="PHYTOCYANIN DOMAIN-CONTAINING PROTEIN"/>
    <property type="match status" value="1"/>
</dbReference>
<keyword evidence="11" id="KW-0325">Glycoprotein</keyword>
<keyword evidence="15" id="KW-1185">Reference proteome</keyword>
<keyword evidence="3" id="KW-0812">Transmembrane</keyword>
<dbReference type="CDD" id="cd04216">
    <property type="entry name" value="Phytocyanin"/>
    <property type="match status" value="1"/>
</dbReference>
<dbReference type="Pfam" id="PF02298">
    <property type="entry name" value="Cu_bind_like"/>
    <property type="match status" value="1"/>
</dbReference>
<evidence type="ECO:0000256" key="2">
    <source>
        <dbReference type="ARBA" id="ARBA00022448"/>
    </source>
</evidence>
<evidence type="ECO:0000256" key="8">
    <source>
        <dbReference type="ARBA" id="ARBA00023008"/>
    </source>
</evidence>
<gene>
    <name evidence="14" type="ORF">Fot_07517</name>
</gene>